<name>A0ABT7LZ15_9CYAN</name>
<sequence>MIHLQLPLTIRDATESDLPRIVEIYNAAVPGRLATADLEPISVDSRQAWYNIHHPQTRPLWVAQVREQIIGWLSFQDFYGRPAYKATAELSIYIAPEHRGCGVGHQLLHHAIQASPSLDLETLLAFVFAHNQPSLRLFEKFGFQRWGYLPKVADLDGIQRDLAILGLSLVKRDSACVSRG</sequence>
<evidence type="ECO:0000313" key="4">
    <source>
        <dbReference type="EMBL" id="MDL5056360.1"/>
    </source>
</evidence>
<dbReference type="PROSITE" id="PS51186">
    <property type="entry name" value="GNAT"/>
    <property type="match status" value="1"/>
</dbReference>
<evidence type="ECO:0000256" key="1">
    <source>
        <dbReference type="ARBA" id="ARBA00022679"/>
    </source>
</evidence>
<dbReference type="Proteomes" id="UP001230986">
    <property type="component" value="Unassembled WGS sequence"/>
</dbReference>
<comment type="caution">
    <text evidence="4">The sequence shown here is derived from an EMBL/GenBank/DDBJ whole genome shotgun (WGS) entry which is preliminary data.</text>
</comment>
<keyword evidence="1" id="KW-0808">Transferase</keyword>
<dbReference type="InterPro" id="IPR016181">
    <property type="entry name" value="Acyl_CoA_acyltransferase"/>
</dbReference>
<evidence type="ECO:0000256" key="2">
    <source>
        <dbReference type="ARBA" id="ARBA00023315"/>
    </source>
</evidence>
<dbReference type="RefSeq" id="WP_286004204.1">
    <property type="nucleotide sequence ID" value="NZ_JASVEJ010000010.1"/>
</dbReference>
<keyword evidence="5" id="KW-1185">Reference proteome</keyword>
<feature type="domain" description="N-acetyltransferase" evidence="3">
    <location>
        <begin position="8"/>
        <end position="161"/>
    </location>
</feature>
<dbReference type="SUPFAM" id="SSF55729">
    <property type="entry name" value="Acyl-CoA N-acyltransferases (Nat)"/>
    <property type="match status" value="1"/>
</dbReference>
<accession>A0ABT7LZ15</accession>
<dbReference type="PANTHER" id="PTHR43072:SF23">
    <property type="entry name" value="UPF0039 PROTEIN C11D3.02C"/>
    <property type="match status" value="1"/>
</dbReference>
<keyword evidence="2" id="KW-0012">Acyltransferase</keyword>
<proteinExistence type="predicted"/>
<dbReference type="PANTHER" id="PTHR43072">
    <property type="entry name" value="N-ACETYLTRANSFERASE"/>
    <property type="match status" value="1"/>
</dbReference>
<evidence type="ECO:0000313" key="5">
    <source>
        <dbReference type="Proteomes" id="UP001230986"/>
    </source>
</evidence>
<protein>
    <submittedName>
        <fullName evidence="4">N-acetyltransferase family protein</fullName>
    </submittedName>
</protein>
<reference evidence="4 5" key="1">
    <citation type="submission" date="2023-06" db="EMBL/GenBank/DDBJ databases">
        <title>Whole genome sequence of Oscillatoria calcuttensis NRMC-F 0142.</title>
        <authorList>
            <person name="Shakena Fathima T."/>
            <person name="Muralitharan G."/>
            <person name="Thajuddin N."/>
        </authorList>
    </citation>
    <scope>NUCLEOTIDE SEQUENCE [LARGE SCALE GENOMIC DNA]</scope>
    <source>
        <strain evidence="4 5">NRMC-F 0142</strain>
    </source>
</reference>
<organism evidence="4 5">
    <name type="scientific">Geitlerinema calcuttense NRMC-F 0142</name>
    <dbReference type="NCBI Taxonomy" id="2922238"/>
    <lineage>
        <taxon>Bacteria</taxon>
        <taxon>Bacillati</taxon>
        <taxon>Cyanobacteriota</taxon>
        <taxon>Cyanophyceae</taxon>
        <taxon>Geitlerinematales</taxon>
        <taxon>Geitlerinemataceae</taxon>
        <taxon>Geitlerinema</taxon>
    </lineage>
</organism>
<dbReference type="Pfam" id="PF00583">
    <property type="entry name" value="Acetyltransf_1"/>
    <property type="match status" value="1"/>
</dbReference>
<dbReference type="CDD" id="cd04301">
    <property type="entry name" value="NAT_SF"/>
    <property type="match status" value="1"/>
</dbReference>
<dbReference type="EMBL" id="JASVEJ010000010">
    <property type="protein sequence ID" value="MDL5056360.1"/>
    <property type="molecule type" value="Genomic_DNA"/>
</dbReference>
<gene>
    <name evidence="4" type="ORF">QQ055_02595</name>
</gene>
<dbReference type="InterPro" id="IPR000182">
    <property type="entry name" value="GNAT_dom"/>
</dbReference>
<evidence type="ECO:0000259" key="3">
    <source>
        <dbReference type="PROSITE" id="PS51186"/>
    </source>
</evidence>
<dbReference type="Gene3D" id="3.40.630.30">
    <property type="match status" value="1"/>
</dbReference>